<dbReference type="SUPFAM" id="SSF54236">
    <property type="entry name" value="Ubiquitin-like"/>
    <property type="match status" value="1"/>
</dbReference>
<feature type="domain" description="UBX" evidence="3">
    <location>
        <begin position="384"/>
        <end position="478"/>
    </location>
</feature>
<sequence>MLPDQEETLSQFQSILSSTLSRDEQIGLLESHDWNIELALLAYNEQHPLEARSVQLQSQTSSNRSQMSDYLLRDGSTAVQPSKIHRIFNRLLKVTGDALVYLIIVPFYLLYKLIGLILLIFVGYLTPVVRKIQQNRHYKLVKKLNDPTDVARRFIMEFDEMIGNRVKPENDDDAADTPLEIDRPDFLECAYSQALYTVKKEARWLMIYVHSEEHEFTQHFVNGVLLNAEFLQLIRDRGFLCWGGSIKESESFLVTNQFKVSQLPFLGLLCLTVNQTPTASGMQQSAPILSLVCKIQGDLNVDEVIARMRRAYDKFNPTVANLRAEYERHSQARLMRKLQDQAYEKSLQRDKERRLEKERQDKQEQLEKQWRRWRKSMLRPEMDLLGEYARVAIRLPDGGRKQFKFDKHCKLEELYAYVECMHEQLTDGEVVAKPEGFQYKYTFKIVSVMPRKEVEPDETTELKDCTAVYPSGNLIVEM</sequence>
<dbReference type="PROSITE" id="PS50033">
    <property type="entry name" value="UBX"/>
    <property type="match status" value="1"/>
</dbReference>
<dbReference type="InterPro" id="IPR006577">
    <property type="entry name" value="UAS"/>
</dbReference>
<dbReference type="Gene3D" id="1.10.8.10">
    <property type="entry name" value="DNA helicase RuvA subunit, C-terminal domain"/>
    <property type="match status" value="1"/>
</dbReference>
<keyword evidence="2" id="KW-0472">Membrane</keyword>
<dbReference type="Pfam" id="PF14555">
    <property type="entry name" value="UBA_4"/>
    <property type="match status" value="1"/>
</dbReference>
<keyword evidence="2" id="KW-0812">Transmembrane</keyword>
<gene>
    <name evidence="4" type="ORF">FOA43_002626</name>
</gene>
<reference evidence="4" key="1">
    <citation type="submission" date="2020-10" db="EMBL/GenBank/DDBJ databases">
        <authorList>
            <person name="Roach M.J.R."/>
        </authorList>
    </citation>
    <scope>NUCLEOTIDE SEQUENCE</scope>
    <source>
        <strain evidence="4">CBS 1945</strain>
    </source>
</reference>
<dbReference type="KEGG" id="bnn:FOA43_002626"/>
<dbReference type="RefSeq" id="XP_038778840.1">
    <property type="nucleotide sequence ID" value="XM_038922912.1"/>
</dbReference>
<dbReference type="OrthoDB" id="1026733at2759"/>
<evidence type="ECO:0000313" key="4">
    <source>
        <dbReference type="EMBL" id="QPG75275.1"/>
    </source>
</evidence>
<dbReference type="SMART" id="SM00166">
    <property type="entry name" value="UBX"/>
    <property type="match status" value="1"/>
</dbReference>
<accession>A0A875S4I2</accession>
<name>A0A875S4I2_EENNA</name>
<dbReference type="InterPro" id="IPR029071">
    <property type="entry name" value="Ubiquitin-like_domsf"/>
</dbReference>
<dbReference type="GeneID" id="62196027"/>
<dbReference type="GO" id="GO:0005783">
    <property type="term" value="C:endoplasmic reticulum"/>
    <property type="evidence" value="ECO:0007669"/>
    <property type="project" value="TreeGrafter"/>
</dbReference>
<keyword evidence="2" id="KW-1133">Transmembrane helix</keyword>
<dbReference type="AlphaFoldDB" id="A0A875S4I2"/>
<dbReference type="PANTHER" id="PTHR23322">
    <property type="entry name" value="FAS-ASSOCIATED PROTEIN"/>
    <property type="match status" value="1"/>
</dbReference>
<dbReference type="Gene3D" id="3.40.30.10">
    <property type="entry name" value="Glutaredoxin"/>
    <property type="match status" value="1"/>
</dbReference>
<dbReference type="Pfam" id="PF00789">
    <property type="entry name" value="UBX"/>
    <property type="match status" value="1"/>
</dbReference>
<dbReference type="Proteomes" id="UP000662931">
    <property type="component" value="Chromosome 2"/>
</dbReference>
<dbReference type="SMART" id="SM00594">
    <property type="entry name" value="UAS"/>
    <property type="match status" value="1"/>
</dbReference>
<keyword evidence="5" id="KW-1185">Reference proteome</keyword>
<dbReference type="SUPFAM" id="SSF52833">
    <property type="entry name" value="Thioredoxin-like"/>
    <property type="match status" value="1"/>
</dbReference>
<evidence type="ECO:0000256" key="1">
    <source>
        <dbReference type="ARBA" id="ARBA00023054"/>
    </source>
</evidence>
<dbReference type="PANTHER" id="PTHR23322:SF1">
    <property type="entry name" value="FAS-ASSOCIATED FACTOR 2"/>
    <property type="match status" value="1"/>
</dbReference>
<keyword evidence="1" id="KW-0175">Coiled coil</keyword>
<dbReference type="Gene3D" id="3.10.20.90">
    <property type="entry name" value="Phosphatidylinositol 3-kinase Catalytic Subunit, Chain A, domain 1"/>
    <property type="match status" value="1"/>
</dbReference>
<evidence type="ECO:0000256" key="2">
    <source>
        <dbReference type="SAM" id="Phobius"/>
    </source>
</evidence>
<dbReference type="InterPro" id="IPR036249">
    <property type="entry name" value="Thioredoxin-like_sf"/>
</dbReference>
<evidence type="ECO:0000313" key="5">
    <source>
        <dbReference type="Proteomes" id="UP000662931"/>
    </source>
</evidence>
<organism evidence="4 5">
    <name type="scientific">Eeniella nana</name>
    <name type="common">Yeast</name>
    <name type="synonym">Brettanomyces nanus</name>
    <dbReference type="NCBI Taxonomy" id="13502"/>
    <lineage>
        <taxon>Eukaryota</taxon>
        <taxon>Fungi</taxon>
        <taxon>Dikarya</taxon>
        <taxon>Ascomycota</taxon>
        <taxon>Saccharomycotina</taxon>
        <taxon>Pichiomycetes</taxon>
        <taxon>Pichiales</taxon>
        <taxon>Pichiaceae</taxon>
        <taxon>Brettanomyces</taxon>
    </lineage>
</organism>
<dbReference type="EMBL" id="CP064813">
    <property type="protein sequence ID" value="QPG75275.1"/>
    <property type="molecule type" value="Genomic_DNA"/>
</dbReference>
<protein>
    <recommendedName>
        <fullName evidence="3">UBX domain-containing protein</fullName>
    </recommendedName>
</protein>
<dbReference type="GO" id="GO:0036503">
    <property type="term" value="P:ERAD pathway"/>
    <property type="evidence" value="ECO:0007669"/>
    <property type="project" value="TreeGrafter"/>
</dbReference>
<dbReference type="CDD" id="cd01767">
    <property type="entry name" value="UBX"/>
    <property type="match status" value="1"/>
</dbReference>
<dbReference type="GO" id="GO:0043130">
    <property type="term" value="F:ubiquitin binding"/>
    <property type="evidence" value="ECO:0007669"/>
    <property type="project" value="TreeGrafter"/>
</dbReference>
<dbReference type="InterPro" id="IPR050730">
    <property type="entry name" value="UBX_domain-protein"/>
</dbReference>
<feature type="transmembrane region" description="Helical" evidence="2">
    <location>
        <begin position="99"/>
        <end position="125"/>
    </location>
</feature>
<proteinExistence type="predicted"/>
<evidence type="ECO:0000259" key="3">
    <source>
        <dbReference type="PROSITE" id="PS50033"/>
    </source>
</evidence>
<dbReference type="InterPro" id="IPR001012">
    <property type="entry name" value="UBX_dom"/>
</dbReference>